<gene>
    <name evidence="2" type="ORF">ADN01_02225</name>
</gene>
<dbReference type="RefSeq" id="WP_062417546.1">
    <property type="nucleotide sequence ID" value="NZ_DF967974.1"/>
</dbReference>
<name>A0A0N8GT10_9CHLR</name>
<accession>A0A0N8GT10</accession>
<evidence type="ECO:0000313" key="2">
    <source>
        <dbReference type="EMBL" id="KPL90794.1"/>
    </source>
</evidence>
<proteinExistence type="predicted"/>
<sequence length="545" mass="60621">MAQTSNSKQNILGLTRVQLYWTLAAVAVYLLFNLFYVGDAEVVIVVNHFALLPLVVAVMVMAVRVWRRIKDNRKIRGIWLNLLIGWALWTAAEFWWVIASLTQEEIPYPSGADIFWLVGYLPFAAALFLRIRDLPPMEETRYKVILWSAIIAVFIFTTVWILAPILNDITPSRVVESVLNLLYPLSEGLLLALALRVLFTQPKGQYGNAWVFFGIGFIFHAIENLAFSLVDANGLYYLNNQNNFLSSILVDASLTLSYASWLVGLFLIFRIFTDLNSVRTKELALPVVPNTHVLVFTDAQGQVIEVSKNYGDVFGPRETSGKELSDVLGISVEKANEILTEAQTQPVLKERPIYSIAGLSGRNGWLSGVSMMTSAGASSGANLLMRFWNSEGSLDKALTEYENSVVRFLVSSAETKREANEVPQLLRSYYLPFLRELYNRVLLAEGAVSADALYAELEALTNEHPEWGVTMEPRSLVFFSPDAPAHFAASLPAMVALARKFAEETLGVDVTNGVLRSVSNQWDESVHRGVGMYAPPVLPQSAPQA</sequence>
<organism evidence="2 3">
    <name type="scientific">Levilinea saccharolytica</name>
    <dbReference type="NCBI Taxonomy" id="229921"/>
    <lineage>
        <taxon>Bacteria</taxon>
        <taxon>Bacillati</taxon>
        <taxon>Chloroflexota</taxon>
        <taxon>Anaerolineae</taxon>
        <taxon>Anaerolineales</taxon>
        <taxon>Anaerolineaceae</taxon>
        <taxon>Levilinea</taxon>
    </lineage>
</organism>
<reference evidence="2 3" key="1">
    <citation type="submission" date="2015-07" db="EMBL/GenBank/DDBJ databases">
        <title>Genome sequence of Levilinea saccharolytica DSM 16555.</title>
        <authorList>
            <person name="Hemp J."/>
            <person name="Ward L.M."/>
            <person name="Pace L.A."/>
            <person name="Fischer W.W."/>
        </authorList>
    </citation>
    <scope>NUCLEOTIDE SEQUENCE [LARGE SCALE GENOMIC DNA]</scope>
    <source>
        <strain evidence="2 3">KIBI-1</strain>
    </source>
</reference>
<dbReference type="Proteomes" id="UP000050501">
    <property type="component" value="Unassembled WGS sequence"/>
</dbReference>
<protein>
    <submittedName>
        <fullName evidence="2">Uncharacterized protein</fullName>
    </submittedName>
</protein>
<keyword evidence="1" id="KW-0812">Transmembrane</keyword>
<feature type="transmembrane region" description="Helical" evidence="1">
    <location>
        <begin position="250"/>
        <end position="272"/>
    </location>
</feature>
<keyword evidence="3" id="KW-1185">Reference proteome</keyword>
<feature type="transmembrane region" description="Helical" evidence="1">
    <location>
        <begin position="210"/>
        <end position="230"/>
    </location>
</feature>
<dbReference type="STRING" id="229921.ADN01_02225"/>
<comment type="caution">
    <text evidence="2">The sequence shown here is derived from an EMBL/GenBank/DDBJ whole genome shotgun (WGS) entry which is preliminary data.</text>
</comment>
<feature type="transmembrane region" description="Helical" evidence="1">
    <location>
        <begin position="44"/>
        <end position="66"/>
    </location>
</feature>
<feature type="transmembrane region" description="Helical" evidence="1">
    <location>
        <begin position="20"/>
        <end position="38"/>
    </location>
</feature>
<dbReference type="AlphaFoldDB" id="A0A0N8GT10"/>
<dbReference type="EMBL" id="LGCM01000009">
    <property type="protein sequence ID" value="KPL90794.1"/>
    <property type="molecule type" value="Genomic_DNA"/>
</dbReference>
<feature type="transmembrane region" description="Helical" evidence="1">
    <location>
        <begin position="78"/>
        <end position="98"/>
    </location>
</feature>
<feature type="transmembrane region" description="Helical" evidence="1">
    <location>
        <begin position="144"/>
        <end position="166"/>
    </location>
</feature>
<feature type="transmembrane region" description="Helical" evidence="1">
    <location>
        <begin position="114"/>
        <end position="132"/>
    </location>
</feature>
<feature type="transmembrane region" description="Helical" evidence="1">
    <location>
        <begin position="178"/>
        <end position="198"/>
    </location>
</feature>
<keyword evidence="1" id="KW-1133">Transmembrane helix</keyword>
<keyword evidence="1" id="KW-0472">Membrane</keyword>
<evidence type="ECO:0000313" key="3">
    <source>
        <dbReference type="Proteomes" id="UP000050501"/>
    </source>
</evidence>
<evidence type="ECO:0000256" key="1">
    <source>
        <dbReference type="SAM" id="Phobius"/>
    </source>
</evidence>